<keyword evidence="3" id="KW-1185">Reference proteome</keyword>
<dbReference type="SUPFAM" id="SSF56235">
    <property type="entry name" value="N-terminal nucleophile aminohydrolases (Ntn hydrolases)"/>
    <property type="match status" value="1"/>
</dbReference>
<proteinExistence type="predicted"/>
<dbReference type="InterPro" id="IPR043138">
    <property type="entry name" value="GGT_lsub"/>
</dbReference>
<dbReference type="PANTHER" id="PTHR43881">
    <property type="entry name" value="GAMMA-GLUTAMYLTRANSPEPTIDASE (AFU_ORTHOLOGUE AFUA_4G13580)"/>
    <property type="match status" value="1"/>
</dbReference>
<dbReference type="GO" id="GO:0016740">
    <property type="term" value="F:transferase activity"/>
    <property type="evidence" value="ECO:0007669"/>
    <property type="project" value="UniProtKB-KW"/>
</dbReference>
<evidence type="ECO:0000313" key="2">
    <source>
        <dbReference type="EMBL" id="KUN80935.1"/>
    </source>
</evidence>
<dbReference type="RefSeq" id="WP_061926479.1">
    <property type="nucleotide sequence ID" value="NZ_KQ948864.1"/>
</dbReference>
<dbReference type="Proteomes" id="UP000053024">
    <property type="component" value="Unassembled WGS sequence"/>
</dbReference>
<sequence length="597" mass="63497">MLFRPELRGTRGAVASTHWLASSAGLRMYDKGGNAFDAAVAAAFVIQVVEPHLNGPGGDVPVLAHRAGSGRVDVVCGQGPMPRAATIDRFEQLGLSVVPGSGLLPAVVPGAFGAWLRVLAEYGTLRLKDVLEPAIGYAEHGYPLLPKAAAMIGALRELFREEWTESGRTYLVRGAAPRPGQRMTNPDLARTYRRLLDEAGAAGADRDKQIDAALRAFYEGFVAEAIDRYLATAEEIDATGRRHRGLLTGADLAGWRATVEPSLCLDHRGLSVHKPGPWSQGPVFLQQLALLQGFDLAAMGPVSAEFLHTVTEAAKLAFADREAWYGDPAHADVPVDDLLDPAYTATRRELIGREASTALRPGSPGGRTPVLPPVHDESAGPAGPAWLGELEEGIPAVVRSTAARGDTCCVTAADARGNMVVATPSGGWLKSSPVVPGLGFPLGTRGQMATLTRGHANALAPGKRPRTTLSPTLVLRDGRPCLAFGTPGGDQQDQWTLQFFLRHTEHGMGLQEAVEARTFHTDHVPTSFTPRRFAPGTVVLEEGMPQETIEELRRRGHQVRTVADYSLSKVCATALSSDDMVTAAASPRGAQAYAVAD</sequence>
<dbReference type="EMBL" id="LMWX01000045">
    <property type="protein sequence ID" value="KUN80935.1"/>
    <property type="molecule type" value="Genomic_DNA"/>
</dbReference>
<dbReference type="Gene3D" id="3.60.20.40">
    <property type="match status" value="1"/>
</dbReference>
<dbReference type="AlphaFoldDB" id="A0A101SVG6"/>
<evidence type="ECO:0000313" key="3">
    <source>
        <dbReference type="Proteomes" id="UP000053024"/>
    </source>
</evidence>
<evidence type="ECO:0000256" key="1">
    <source>
        <dbReference type="SAM" id="MobiDB-lite"/>
    </source>
</evidence>
<accession>A0A101SVG6</accession>
<dbReference type="PRINTS" id="PR01210">
    <property type="entry name" value="GGTRANSPTASE"/>
</dbReference>
<feature type="region of interest" description="Disordered" evidence="1">
    <location>
        <begin position="356"/>
        <end position="385"/>
    </location>
</feature>
<dbReference type="Gene3D" id="1.10.246.130">
    <property type="match status" value="1"/>
</dbReference>
<dbReference type="STRING" id="285568.AQJ66_24955"/>
<keyword evidence="2" id="KW-0808">Transferase</keyword>
<dbReference type="Pfam" id="PF01019">
    <property type="entry name" value="G_glu_transpept"/>
    <property type="match status" value="1"/>
</dbReference>
<gene>
    <name evidence="2" type="ORF">AQJ66_24955</name>
</gene>
<dbReference type="OrthoDB" id="9781342at2"/>
<reference evidence="2 3" key="1">
    <citation type="submission" date="2015-10" db="EMBL/GenBank/DDBJ databases">
        <title>Draft genome sequence of Streptomyces bungoensis DSM 41781, type strain for the species Streptomyces bungoensis.</title>
        <authorList>
            <person name="Ruckert C."/>
            <person name="Winkler A."/>
            <person name="Kalinowski J."/>
            <person name="Kampfer P."/>
            <person name="Glaeser S."/>
        </authorList>
    </citation>
    <scope>NUCLEOTIDE SEQUENCE [LARGE SCALE GENOMIC DNA]</scope>
    <source>
        <strain evidence="2 3">DSM 41781</strain>
    </source>
</reference>
<dbReference type="InterPro" id="IPR043137">
    <property type="entry name" value="GGT_ssub_C"/>
</dbReference>
<dbReference type="InterPro" id="IPR052896">
    <property type="entry name" value="GGT-like_enzyme"/>
</dbReference>
<dbReference type="InterPro" id="IPR029055">
    <property type="entry name" value="Ntn_hydrolases_N"/>
</dbReference>
<organism evidence="2 3">
    <name type="scientific">Streptomyces bungoensis</name>
    <dbReference type="NCBI Taxonomy" id="285568"/>
    <lineage>
        <taxon>Bacteria</taxon>
        <taxon>Bacillati</taxon>
        <taxon>Actinomycetota</taxon>
        <taxon>Actinomycetes</taxon>
        <taxon>Kitasatosporales</taxon>
        <taxon>Streptomycetaceae</taxon>
        <taxon>Streptomyces</taxon>
    </lineage>
</organism>
<name>A0A101SVG6_9ACTN</name>
<comment type="caution">
    <text evidence="2">The sequence shown here is derived from an EMBL/GenBank/DDBJ whole genome shotgun (WGS) entry which is preliminary data.</text>
</comment>
<dbReference type="PANTHER" id="PTHR43881:SF1">
    <property type="entry name" value="GAMMA-GLUTAMYLTRANSPEPTIDASE (AFU_ORTHOLOGUE AFUA_4G13580)"/>
    <property type="match status" value="1"/>
</dbReference>
<protein>
    <submittedName>
        <fullName evidence="2">Gamma-glutamyltransferase</fullName>
    </submittedName>
</protein>